<feature type="transmembrane region" description="Helical" evidence="1">
    <location>
        <begin position="7"/>
        <end position="25"/>
    </location>
</feature>
<dbReference type="EMBL" id="RHHS01000028">
    <property type="protein sequence ID" value="RNB56562.1"/>
    <property type="molecule type" value="Genomic_DNA"/>
</dbReference>
<gene>
    <name evidence="3" type="ORF">EDM57_12200</name>
</gene>
<dbReference type="CDD" id="cd11614">
    <property type="entry name" value="SAF_CpaB_FlgA_like"/>
    <property type="match status" value="1"/>
</dbReference>
<dbReference type="OrthoDB" id="2466291at2"/>
<proteinExistence type="predicted"/>
<evidence type="ECO:0000256" key="1">
    <source>
        <dbReference type="SAM" id="Phobius"/>
    </source>
</evidence>
<keyword evidence="1" id="KW-0472">Membrane</keyword>
<keyword evidence="4" id="KW-1185">Reference proteome</keyword>
<comment type="caution">
    <text evidence="3">The sequence shown here is derived from an EMBL/GenBank/DDBJ whole genome shotgun (WGS) entry which is preliminary data.</text>
</comment>
<keyword evidence="1" id="KW-1133">Transmembrane helix</keyword>
<protein>
    <recommendedName>
        <fullName evidence="2">Flp pilus assembly protein RcpC/CpaB domain-containing protein</fullName>
    </recommendedName>
</protein>
<evidence type="ECO:0000313" key="3">
    <source>
        <dbReference type="EMBL" id="RNB56562.1"/>
    </source>
</evidence>
<reference evidence="3 4" key="1">
    <citation type="submission" date="2018-10" db="EMBL/GenBank/DDBJ databases">
        <title>Phylogenomics of Brevibacillus.</title>
        <authorList>
            <person name="Dunlap C."/>
        </authorList>
    </citation>
    <scope>NUCLEOTIDE SEQUENCE [LARGE SCALE GENOMIC DNA]</scope>
    <source>
        <strain evidence="3 4">DSM 100115</strain>
    </source>
</reference>
<name>A0A3M8AZP9_9BACL</name>
<dbReference type="Proteomes" id="UP000268829">
    <property type="component" value="Unassembled WGS sequence"/>
</dbReference>
<dbReference type="Pfam" id="PF16976">
    <property type="entry name" value="RcpC"/>
    <property type="match status" value="1"/>
</dbReference>
<keyword evidence="1" id="KW-0812">Transmembrane</keyword>
<accession>A0A3M8AZP9</accession>
<evidence type="ECO:0000313" key="4">
    <source>
        <dbReference type="Proteomes" id="UP000268829"/>
    </source>
</evidence>
<sequence>MQRTVRIVILLMLTALVGGGVYFGYTEYEKRQNALVPVLTVSQEIPPRTMITQKMFDDGVIKVSMHPAKIVPPNVFRKPEDVLNKFTATNYTVPPNSYLYVGKVLTAEEMKDGAAMLLNEGEKMIAINTNLRSSLAAQITEGSYIDLWLSAVAKEDKKPVIGPFLEKVRVIGTYATSSQKSRPTTDTVTRNSSDEQQPVTIGANVVPQTILLAVKNEQIALIQLAEKLGTIQVAGVSYKDYGKTTSATDNGLWSVKGMREWMMAELSNTFQVHETTKGDDR</sequence>
<dbReference type="AlphaFoldDB" id="A0A3M8AZP9"/>
<organism evidence="3 4">
    <name type="scientific">Brevibacillus gelatini</name>
    <dbReference type="NCBI Taxonomy" id="1655277"/>
    <lineage>
        <taxon>Bacteria</taxon>
        <taxon>Bacillati</taxon>
        <taxon>Bacillota</taxon>
        <taxon>Bacilli</taxon>
        <taxon>Bacillales</taxon>
        <taxon>Paenibacillaceae</taxon>
        <taxon>Brevibacillus</taxon>
    </lineage>
</organism>
<dbReference type="InterPro" id="IPR031571">
    <property type="entry name" value="RcpC_dom"/>
</dbReference>
<feature type="domain" description="Flp pilus assembly protein RcpC/CpaB" evidence="2">
    <location>
        <begin position="115"/>
        <end position="234"/>
    </location>
</feature>
<evidence type="ECO:0000259" key="2">
    <source>
        <dbReference type="Pfam" id="PF16976"/>
    </source>
</evidence>